<dbReference type="PANTHER" id="PTHR43649:SF29">
    <property type="entry name" value="OSMOPROTECTIVE COMPOUNDS-BINDING PROTEIN GGTB"/>
    <property type="match status" value="1"/>
</dbReference>
<keyword evidence="6" id="KW-1185">Reference proteome</keyword>
<feature type="compositionally biased region" description="Basic and acidic residues" evidence="3">
    <location>
        <begin position="26"/>
        <end position="43"/>
    </location>
</feature>
<dbReference type="InterPro" id="IPR050490">
    <property type="entry name" value="Bact_solute-bd_prot1"/>
</dbReference>
<dbReference type="SUPFAM" id="SSF53850">
    <property type="entry name" value="Periplasmic binding protein-like II"/>
    <property type="match status" value="1"/>
</dbReference>
<evidence type="ECO:0000313" key="5">
    <source>
        <dbReference type="EMBL" id="QGQ95124.1"/>
    </source>
</evidence>
<dbReference type="InterPro" id="IPR006059">
    <property type="entry name" value="SBP"/>
</dbReference>
<keyword evidence="4" id="KW-0732">Signal</keyword>
<dbReference type="Proteomes" id="UP000426246">
    <property type="component" value="Chromosome"/>
</dbReference>
<dbReference type="OrthoDB" id="9798191at2"/>
<sequence>MRKSLVWMSVLVVIVMTALAGCGSKKSTEESIKPEATVKESVKTEAPQATEAPQEEPVTLKLLHWVPYSKAALDKFHEKYPNITVQLEQVDAANYTTVLKSRLAAHADVDLIGSHPNPDELGYAVKLNSVTELTGSTFLDNLMPAAVTAGTVDGKNYGFAQGTYAIGVWYNKDLFKKLGIAIPTNWTDFLAASEKIKQSGIAPLVISGKDGWTTGYYTLPQWTALETETPDSLAKLKTGEGKWTNPEYLAAYKQVEELVGKGYFLSGKGALGITYDQAVQALQDGKAAMWIMGSWALDKFAADFKAFNVGVFPYPTNAADKKLVVPQVTDAVISGISWSKHQDAVKKFLEFSSTTESGSLQALDQKIVSTVKGATADFHPLAKEWLPLFEMAIPEPSSLISPAVANEANAQIQKLLLGGKAEDVVKNLQEVQDKANKTK</sequence>
<organism evidence="5 6">
    <name type="scientific">Paenibacillus psychroresistens</name>
    <dbReference type="NCBI Taxonomy" id="1778678"/>
    <lineage>
        <taxon>Bacteria</taxon>
        <taxon>Bacillati</taxon>
        <taxon>Bacillota</taxon>
        <taxon>Bacilli</taxon>
        <taxon>Bacillales</taxon>
        <taxon>Paenibacillaceae</taxon>
        <taxon>Paenibacillus</taxon>
    </lineage>
</organism>
<dbReference type="KEGG" id="ppsc:EHS13_09610"/>
<evidence type="ECO:0000313" key="6">
    <source>
        <dbReference type="Proteomes" id="UP000426246"/>
    </source>
</evidence>
<evidence type="ECO:0000256" key="3">
    <source>
        <dbReference type="SAM" id="MobiDB-lite"/>
    </source>
</evidence>
<keyword evidence="2" id="KW-0813">Transport</keyword>
<dbReference type="PANTHER" id="PTHR43649">
    <property type="entry name" value="ARABINOSE-BINDING PROTEIN-RELATED"/>
    <property type="match status" value="1"/>
</dbReference>
<dbReference type="RefSeq" id="WP_155700139.1">
    <property type="nucleotide sequence ID" value="NZ_CP034235.1"/>
</dbReference>
<dbReference type="Pfam" id="PF01547">
    <property type="entry name" value="SBP_bac_1"/>
    <property type="match status" value="1"/>
</dbReference>
<feature type="region of interest" description="Disordered" evidence="3">
    <location>
        <begin position="26"/>
        <end position="55"/>
    </location>
</feature>
<evidence type="ECO:0000256" key="1">
    <source>
        <dbReference type="ARBA" id="ARBA00008520"/>
    </source>
</evidence>
<gene>
    <name evidence="5" type="ORF">EHS13_09610</name>
</gene>
<protein>
    <submittedName>
        <fullName evidence="5">Extracellular solute-binding protein</fullName>
    </submittedName>
</protein>
<dbReference type="Gene3D" id="3.40.190.10">
    <property type="entry name" value="Periplasmic binding protein-like II"/>
    <property type="match status" value="2"/>
</dbReference>
<reference evidence="6" key="1">
    <citation type="submission" date="2018-11" db="EMBL/GenBank/DDBJ databases">
        <title>Complete genome sequence of Paenibacillus sp. ML311-T8.</title>
        <authorList>
            <person name="Nam Y.-D."/>
            <person name="Kang J."/>
            <person name="Chung W.-H."/>
            <person name="Park Y.S."/>
        </authorList>
    </citation>
    <scope>NUCLEOTIDE SEQUENCE [LARGE SCALE GENOMIC DNA]</scope>
    <source>
        <strain evidence="6">ML311-T8</strain>
    </source>
</reference>
<dbReference type="PROSITE" id="PS51257">
    <property type="entry name" value="PROKAR_LIPOPROTEIN"/>
    <property type="match status" value="1"/>
</dbReference>
<proteinExistence type="inferred from homology"/>
<dbReference type="EMBL" id="CP034235">
    <property type="protein sequence ID" value="QGQ95124.1"/>
    <property type="molecule type" value="Genomic_DNA"/>
</dbReference>
<feature type="chain" id="PRO_5025579810" evidence="4">
    <location>
        <begin position="21"/>
        <end position="439"/>
    </location>
</feature>
<comment type="similarity">
    <text evidence="1">Belongs to the bacterial solute-binding protein 1 family.</text>
</comment>
<accession>A0A6B8RHC8</accession>
<name>A0A6B8RHC8_9BACL</name>
<evidence type="ECO:0000256" key="2">
    <source>
        <dbReference type="ARBA" id="ARBA00022448"/>
    </source>
</evidence>
<feature type="compositionally biased region" description="Low complexity" evidence="3">
    <location>
        <begin position="44"/>
        <end position="55"/>
    </location>
</feature>
<feature type="signal peptide" evidence="4">
    <location>
        <begin position="1"/>
        <end position="20"/>
    </location>
</feature>
<dbReference type="AlphaFoldDB" id="A0A6B8RHC8"/>
<evidence type="ECO:0000256" key="4">
    <source>
        <dbReference type="SAM" id="SignalP"/>
    </source>
</evidence>